<dbReference type="PANTHER" id="PTHR30146:SF154">
    <property type="entry name" value="TRANSCRIPTION REGULATOR, MEMBER OF GALR FAMILY"/>
    <property type="match status" value="1"/>
</dbReference>
<dbReference type="CDD" id="cd01392">
    <property type="entry name" value="HTH_LacI"/>
    <property type="match status" value="1"/>
</dbReference>
<reference evidence="5 6" key="1">
    <citation type="submission" date="2016-11" db="EMBL/GenBank/DDBJ databases">
        <authorList>
            <person name="Jaros S."/>
            <person name="Januszkiewicz K."/>
            <person name="Wedrychowicz H."/>
        </authorList>
    </citation>
    <scope>NUCLEOTIDE SEQUENCE [LARGE SCALE GENOMIC DNA]</scope>
    <source>
        <strain evidence="5 6">DSM 15480</strain>
    </source>
</reference>
<keyword evidence="1" id="KW-0805">Transcription regulation</keyword>
<dbReference type="Proteomes" id="UP000184301">
    <property type="component" value="Unassembled WGS sequence"/>
</dbReference>
<keyword evidence="6" id="KW-1185">Reference proteome</keyword>
<accession>A0A1M6MHA3</accession>
<dbReference type="EMBL" id="FQZY01000018">
    <property type="protein sequence ID" value="SHJ82872.1"/>
    <property type="molecule type" value="Genomic_DNA"/>
</dbReference>
<dbReference type="Gene3D" id="3.40.50.2300">
    <property type="match status" value="2"/>
</dbReference>
<dbReference type="AlphaFoldDB" id="A0A1M6MHA3"/>
<evidence type="ECO:0000259" key="4">
    <source>
        <dbReference type="PROSITE" id="PS50932"/>
    </source>
</evidence>
<name>A0A1M6MHA3_9FIRM</name>
<dbReference type="SUPFAM" id="SSF47413">
    <property type="entry name" value="lambda repressor-like DNA-binding domains"/>
    <property type="match status" value="1"/>
</dbReference>
<evidence type="ECO:0000256" key="1">
    <source>
        <dbReference type="ARBA" id="ARBA00023015"/>
    </source>
</evidence>
<organism evidence="5 6">
    <name type="scientific">Hespellia stercorisuis DSM 15480</name>
    <dbReference type="NCBI Taxonomy" id="1121950"/>
    <lineage>
        <taxon>Bacteria</taxon>
        <taxon>Bacillati</taxon>
        <taxon>Bacillota</taxon>
        <taxon>Clostridia</taxon>
        <taxon>Lachnospirales</taxon>
        <taxon>Lachnospiraceae</taxon>
        <taxon>Hespellia</taxon>
    </lineage>
</organism>
<dbReference type="InterPro" id="IPR028082">
    <property type="entry name" value="Peripla_BP_I"/>
</dbReference>
<evidence type="ECO:0000313" key="6">
    <source>
        <dbReference type="Proteomes" id="UP000184301"/>
    </source>
</evidence>
<feature type="domain" description="HTH lacI-type" evidence="4">
    <location>
        <begin position="3"/>
        <end position="47"/>
    </location>
</feature>
<gene>
    <name evidence="5" type="ORF">SAMN02745243_01490</name>
</gene>
<dbReference type="PANTHER" id="PTHR30146">
    <property type="entry name" value="LACI-RELATED TRANSCRIPTIONAL REPRESSOR"/>
    <property type="match status" value="1"/>
</dbReference>
<dbReference type="Gene3D" id="1.10.260.40">
    <property type="entry name" value="lambda repressor-like DNA-binding domains"/>
    <property type="match status" value="1"/>
</dbReference>
<dbReference type="GO" id="GO:0003700">
    <property type="term" value="F:DNA-binding transcription factor activity"/>
    <property type="evidence" value="ECO:0007669"/>
    <property type="project" value="TreeGrafter"/>
</dbReference>
<protein>
    <submittedName>
        <fullName evidence="5">Transcriptional regulator, LacI family</fullName>
    </submittedName>
</protein>
<sequence length="341" mass="38423">MKVSIKKISEVTGFSPATISNALNNKRGVNRDTAAEILRVAKEMGYISENRITKIRFVIYKRNGKIIDDTPFFPLLIDGVETECRKLGYEMSICNLDRRDDDYEEQVRWLVNDTTSAIIFLGTEVMEGDLVGFRSTKCPFLILDSFDSNMMFDGVLINNADSARVATEYLIGKGHREIGYLRGDFRIKAFRSRAVGYARAMMNHGLEANSAYTFTLDTTIEASRRKMAEILKGKPKLPTAFFADDDVIALGAIKAMQEAGIRVPEDVSVIGFDDLPFCEINTPPLTTIRVSKQEMGALAVRRIHEMIHETDQCKLKISVCTDFVERESVRDISKTRERSGE</sequence>
<dbReference type="GO" id="GO:0000976">
    <property type="term" value="F:transcription cis-regulatory region binding"/>
    <property type="evidence" value="ECO:0007669"/>
    <property type="project" value="TreeGrafter"/>
</dbReference>
<dbReference type="SUPFAM" id="SSF53822">
    <property type="entry name" value="Periplasmic binding protein-like I"/>
    <property type="match status" value="1"/>
</dbReference>
<dbReference type="InterPro" id="IPR000843">
    <property type="entry name" value="HTH_LacI"/>
</dbReference>
<keyword evidence="3" id="KW-0804">Transcription</keyword>
<dbReference type="STRING" id="1121950.SAMN02745243_01490"/>
<dbReference type="InterPro" id="IPR046335">
    <property type="entry name" value="LacI/GalR-like_sensor"/>
</dbReference>
<evidence type="ECO:0000313" key="5">
    <source>
        <dbReference type="EMBL" id="SHJ82872.1"/>
    </source>
</evidence>
<dbReference type="OrthoDB" id="43195at2"/>
<keyword evidence="2" id="KW-0238">DNA-binding</keyword>
<dbReference type="PROSITE" id="PS50932">
    <property type="entry name" value="HTH_LACI_2"/>
    <property type="match status" value="1"/>
</dbReference>
<evidence type="ECO:0000256" key="2">
    <source>
        <dbReference type="ARBA" id="ARBA00023125"/>
    </source>
</evidence>
<proteinExistence type="predicted"/>
<dbReference type="Pfam" id="PF13377">
    <property type="entry name" value="Peripla_BP_3"/>
    <property type="match status" value="1"/>
</dbReference>
<dbReference type="InterPro" id="IPR010982">
    <property type="entry name" value="Lambda_DNA-bd_dom_sf"/>
</dbReference>
<evidence type="ECO:0000256" key="3">
    <source>
        <dbReference type="ARBA" id="ARBA00023163"/>
    </source>
</evidence>